<keyword evidence="6" id="KW-0677">Repeat</keyword>
<keyword evidence="8" id="KW-0411">Iron-sulfur</keyword>
<protein>
    <submittedName>
        <fullName evidence="12">Reductive dehalogenase</fullName>
    </submittedName>
</protein>
<dbReference type="PANTHER" id="PTHR42827:SF1">
    <property type="entry name" value="IRON-SULFUR CLUSTER-BINDING PROTEIN"/>
    <property type="match status" value="1"/>
</dbReference>
<dbReference type="RefSeq" id="WP_076004772.1">
    <property type="nucleotide sequence ID" value="NZ_CP018258.1"/>
</dbReference>
<dbReference type="AlphaFoldDB" id="A0A1P8F9Q2"/>
<evidence type="ECO:0000313" key="12">
    <source>
        <dbReference type="EMBL" id="APV45197.1"/>
    </source>
</evidence>
<gene>
    <name evidence="12" type="ORF">Dform_01879</name>
</gene>
<evidence type="ECO:0000256" key="4">
    <source>
        <dbReference type="ARBA" id="ARBA00022723"/>
    </source>
</evidence>
<name>A0A1P8F9Q2_9CHLR</name>
<dbReference type="InterPro" id="IPR006311">
    <property type="entry name" value="TAT_signal"/>
</dbReference>
<keyword evidence="3" id="KW-0004">4Fe-4S</keyword>
<dbReference type="PANTHER" id="PTHR42827">
    <property type="entry name" value="IRON-SULFUR CLUSTER-BINDING PROTEIN-RELATED"/>
    <property type="match status" value="1"/>
</dbReference>
<evidence type="ECO:0000256" key="7">
    <source>
        <dbReference type="ARBA" id="ARBA00023004"/>
    </source>
</evidence>
<dbReference type="Pfam" id="PF12838">
    <property type="entry name" value="Fer4_7"/>
    <property type="match status" value="1"/>
</dbReference>
<dbReference type="GO" id="GO:0005886">
    <property type="term" value="C:plasma membrane"/>
    <property type="evidence" value="ECO:0007669"/>
    <property type="project" value="UniProtKB-SubCell"/>
</dbReference>
<evidence type="ECO:0000256" key="3">
    <source>
        <dbReference type="ARBA" id="ARBA00022485"/>
    </source>
</evidence>
<evidence type="ECO:0000256" key="2">
    <source>
        <dbReference type="ARBA" id="ARBA00022475"/>
    </source>
</evidence>
<comment type="cofactor">
    <cofactor evidence="10">
        <name>corrinoid</name>
        <dbReference type="ChEBI" id="CHEBI:33913"/>
    </cofactor>
</comment>
<keyword evidence="2" id="KW-1003">Cell membrane</keyword>
<evidence type="ECO:0000313" key="13">
    <source>
        <dbReference type="Proteomes" id="UP000185934"/>
    </source>
</evidence>
<evidence type="ECO:0000256" key="1">
    <source>
        <dbReference type="ARBA" id="ARBA00004236"/>
    </source>
</evidence>
<feature type="domain" description="4Fe-4S ferredoxin-type" evidence="11">
    <location>
        <begin position="330"/>
        <end position="362"/>
    </location>
</feature>
<dbReference type="KEGG" id="dfo:Dform_01879"/>
<keyword evidence="7" id="KW-0408">Iron</keyword>
<sequence>MSHFHSTVSRRDFMKGLGIAGVGLGSAALASPVFHDLDELAISTSNSTKTYKEWWVKERDLGDPTTEIDWKIYNSYDPKAHPMPLMSGAGANGAMSPANAAARTKRQVDGILNKWPGGTLRDLALDGATGGNYPSIPFDGGNATTPSQRGSGVPAWDGTPEDNLVTLRAAAHFYGSPKAGAMQVTEQTKKFFNNTVTWTNVEKAEQDASGMRIPNKCQWIFAWFTKQNHAMNKLAMRNDPNDPWKNTVFRQGKAGENMAYSHAPQIQNQVMKFIKGLGYQAIKPTASSNVQFGVWSGLVEQGRTAHSCSPEYGLMIRYIDYVVTDLPLTPTKPIDSGVRSFCSECMTCAKVCPSNSLSLEKDTSWDSVDTGNNPGIKTWHMKWKSCAEIGGPFDCVNCQTNCPFDHDNDKASIHNLVRTVQGATPIFNSFFANFERNFDYNGQLSPEVHTDWWYRDLDTWEHDTLLGFGTKGW</sequence>
<evidence type="ECO:0000256" key="6">
    <source>
        <dbReference type="ARBA" id="ARBA00022737"/>
    </source>
</evidence>
<evidence type="ECO:0000256" key="8">
    <source>
        <dbReference type="ARBA" id="ARBA00023014"/>
    </source>
</evidence>
<accession>A0A1P8F9Q2</accession>
<dbReference type="PROSITE" id="PS51318">
    <property type="entry name" value="TAT"/>
    <property type="match status" value="1"/>
</dbReference>
<comment type="subcellular location">
    <subcellularLocation>
        <location evidence="1">Cell membrane</location>
    </subcellularLocation>
</comment>
<keyword evidence="4" id="KW-0479">Metal-binding</keyword>
<dbReference type="InterPro" id="IPR012832">
    <property type="entry name" value="RDH"/>
</dbReference>
<keyword evidence="5" id="KW-0732">Signal</keyword>
<evidence type="ECO:0000256" key="5">
    <source>
        <dbReference type="ARBA" id="ARBA00022729"/>
    </source>
</evidence>
<evidence type="ECO:0000259" key="11">
    <source>
        <dbReference type="PROSITE" id="PS51379"/>
    </source>
</evidence>
<dbReference type="SUPFAM" id="SSF54862">
    <property type="entry name" value="4Fe-4S ferredoxins"/>
    <property type="match status" value="1"/>
</dbReference>
<dbReference type="EMBL" id="CP018258">
    <property type="protein sequence ID" value="APV45197.1"/>
    <property type="molecule type" value="Genomic_DNA"/>
</dbReference>
<dbReference type="OrthoDB" id="145943at2"/>
<dbReference type="Proteomes" id="UP000185934">
    <property type="component" value="Chromosome"/>
</dbReference>
<keyword evidence="13" id="KW-1185">Reference proteome</keyword>
<evidence type="ECO:0000256" key="10">
    <source>
        <dbReference type="ARBA" id="ARBA00029374"/>
    </source>
</evidence>
<dbReference type="NCBIfam" id="TIGR01409">
    <property type="entry name" value="TAT_signal_seq"/>
    <property type="match status" value="1"/>
</dbReference>
<dbReference type="InterPro" id="IPR019546">
    <property type="entry name" value="TAT_signal_bac_arc"/>
</dbReference>
<dbReference type="NCBIfam" id="TIGR02486">
    <property type="entry name" value="RDH"/>
    <property type="match status" value="1"/>
</dbReference>
<dbReference type="STRING" id="1839801.Dform_01879"/>
<evidence type="ECO:0000256" key="9">
    <source>
        <dbReference type="ARBA" id="ARBA00023136"/>
    </source>
</evidence>
<dbReference type="InterPro" id="IPR017896">
    <property type="entry name" value="4Fe4S_Fe-S-bd"/>
</dbReference>
<dbReference type="GO" id="GO:0051539">
    <property type="term" value="F:4 iron, 4 sulfur cluster binding"/>
    <property type="evidence" value="ECO:0007669"/>
    <property type="project" value="UniProtKB-KW"/>
</dbReference>
<reference evidence="13" key="1">
    <citation type="submission" date="2016-11" db="EMBL/GenBank/DDBJ databases">
        <title>Dehalogenimonas formicexedens sp. nov., a chlorinated alkane respiring bacterium isolated from contaminated groundwater.</title>
        <authorList>
            <person name="Key T.A."/>
            <person name="Bowman K.S."/>
            <person name="Lee I."/>
            <person name="Chun J."/>
            <person name="Albuquerque L."/>
            <person name="da Costa M.S."/>
            <person name="Rainey F.A."/>
            <person name="Moe W.M."/>
        </authorList>
    </citation>
    <scope>NUCLEOTIDE SEQUENCE [LARGE SCALE GENOMIC DNA]</scope>
    <source>
        <strain evidence="13">NSZ-14</strain>
    </source>
</reference>
<proteinExistence type="predicted"/>
<keyword evidence="9" id="KW-0472">Membrane</keyword>
<dbReference type="PROSITE" id="PS00198">
    <property type="entry name" value="4FE4S_FER_1"/>
    <property type="match status" value="1"/>
</dbReference>
<dbReference type="InterPro" id="IPR017900">
    <property type="entry name" value="4Fe4S_Fe_S_CS"/>
</dbReference>
<dbReference type="PROSITE" id="PS51379">
    <property type="entry name" value="4FE4S_FER_2"/>
    <property type="match status" value="1"/>
</dbReference>
<dbReference type="GO" id="GO:0046872">
    <property type="term" value="F:metal ion binding"/>
    <property type="evidence" value="ECO:0007669"/>
    <property type="project" value="UniProtKB-KW"/>
</dbReference>
<organism evidence="12 13">
    <name type="scientific">Dehalogenimonas formicexedens</name>
    <dbReference type="NCBI Taxonomy" id="1839801"/>
    <lineage>
        <taxon>Bacteria</taxon>
        <taxon>Bacillati</taxon>
        <taxon>Chloroflexota</taxon>
        <taxon>Dehalococcoidia</taxon>
        <taxon>Dehalococcoidales</taxon>
        <taxon>Dehalococcoidaceae</taxon>
        <taxon>Dehalogenimonas</taxon>
    </lineage>
</organism>